<sequence>MECDVAREALSARIDGEREPVPSARVDEHLDTCADCRGWLQQVTTQSARLRMLAAEPPLAAVSHEPHARTHRTRRPLRDWRRTALLAVGVTQVAVAAAQGVGLNLGLAQHHGMAVSGHLLNESTAWSLALGVVMIVAAIRPAAAAGLAGVLSVFAGVLGAYVVIDAMDGAVTAARVLTHLPVVLGAILAVLVWRRTVTPGPEQRAAESEPDIVLPHNASRGRRRGHLWPTDGSAA</sequence>
<evidence type="ECO:0000313" key="6">
    <source>
        <dbReference type="Proteomes" id="UP000547444"/>
    </source>
</evidence>
<comment type="caution">
    <text evidence="5">The sequence shown here is derived from an EMBL/GenBank/DDBJ whole genome shotgun (WGS) entry which is preliminary data.</text>
</comment>
<evidence type="ECO:0000256" key="1">
    <source>
        <dbReference type="SAM" id="MobiDB-lite"/>
    </source>
</evidence>
<feature type="transmembrane region" description="Helical" evidence="2">
    <location>
        <begin position="176"/>
        <end position="194"/>
    </location>
</feature>
<dbReference type="InterPro" id="IPR018734">
    <property type="entry name" value="DUF2275"/>
</dbReference>
<gene>
    <name evidence="5" type="ORF">FHU31_000834</name>
</gene>
<dbReference type="Proteomes" id="UP000547444">
    <property type="component" value="Unassembled WGS sequence"/>
</dbReference>
<keyword evidence="2" id="KW-1133">Transmembrane helix</keyword>
<feature type="transmembrane region" description="Helical" evidence="2">
    <location>
        <begin position="123"/>
        <end position="139"/>
    </location>
</feature>
<dbReference type="RefSeq" id="WP_167156164.1">
    <property type="nucleotide sequence ID" value="NZ_JAANOW010000001.1"/>
</dbReference>
<dbReference type="AlphaFoldDB" id="A0A7X5TW68"/>
<evidence type="ECO:0000256" key="2">
    <source>
        <dbReference type="SAM" id="Phobius"/>
    </source>
</evidence>
<dbReference type="Pfam" id="PF13490">
    <property type="entry name" value="zf-HC2"/>
    <property type="match status" value="1"/>
</dbReference>
<keyword evidence="2" id="KW-0472">Membrane</keyword>
<keyword evidence="6" id="KW-1185">Reference proteome</keyword>
<dbReference type="EMBL" id="JAANOW010000001">
    <property type="protein sequence ID" value="NIH93878.1"/>
    <property type="molecule type" value="Genomic_DNA"/>
</dbReference>
<evidence type="ECO:0000313" key="5">
    <source>
        <dbReference type="EMBL" id="NIH93878.1"/>
    </source>
</evidence>
<feature type="region of interest" description="Disordered" evidence="1">
    <location>
        <begin position="200"/>
        <end position="235"/>
    </location>
</feature>
<accession>A0A7X5TW68</accession>
<proteinExistence type="predicted"/>
<organism evidence="5 6">
    <name type="scientific">Mycolicibacterium fluoranthenivorans</name>
    <dbReference type="NCBI Taxonomy" id="258505"/>
    <lineage>
        <taxon>Bacteria</taxon>
        <taxon>Bacillati</taxon>
        <taxon>Actinomycetota</taxon>
        <taxon>Actinomycetes</taxon>
        <taxon>Mycobacteriales</taxon>
        <taxon>Mycobacteriaceae</taxon>
        <taxon>Mycolicibacterium</taxon>
    </lineage>
</organism>
<reference evidence="5 6" key="1">
    <citation type="submission" date="2020-03" db="EMBL/GenBank/DDBJ databases">
        <title>Sequencing the genomes of 1000 actinobacteria strains.</title>
        <authorList>
            <person name="Klenk H.-P."/>
        </authorList>
    </citation>
    <scope>NUCLEOTIDE SEQUENCE [LARGE SCALE GENOMIC DNA]</scope>
    <source>
        <strain evidence="5 6">DSM 44556</strain>
    </source>
</reference>
<feature type="domain" description="DUF2275" evidence="3">
    <location>
        <begin position="60"/>
        <end position="207"/>
    </location>
</feature>
<name>A0A7X5TW68_9MYCO</name>
<keyword evidence="2" id="KW-0812">Transmembrane</keyword>
<evidence type="ECO:0000259" key="3">
    <source>
        <dbReference type="Pfam" id="PF10039"/>
    </source>
</evidence>
<feature type="transmembrane region" description="Helical" evidence="2">
    <location>
        <begin position="146"/>
        <end position="164"/>
    </location>
</feature>
<protein>
    <submittedName>
        <fullName evidence="5">Putative anti-sigma-YlaC factor YlaD</fullName>
    </submittedName>
</protein>
<feature type="transmembrane region" description="Helical" evidence="2">
    <location>
        <begin position="84"/>
        <end position="103"/>
    </location>
</feature>
<evidence type="ECO:0000259" key="4">
    <source>
        <dbReference type="Pfam" id="PF13490"/>
    </source>
</evidence>
<dbReference type="Pfam" id="PF10039">
    <property type="entry name" value="DUF2275"/>
    <property type="match status" value="1"/>
</dbReference>
<dbReference type="InterPro" id="IPR027383">
    <property type="entry name" value="Znf_put"/>
</dbReference>
<feature type="domain" description="Putative zinc-finger" evidence="4">
    <location>
        <begin position="3"/>
        <end position="37"/>
    </location>
</feature>